<reference evidence="1" key="2">
    <citation type="submission" date="2005-04" db="EMBL/GenBank/DDBJ databases">
        <authorList>
            <person name="Buell C.R."/>
            <person name="Wing R.A."/>
            <person name="McCombie W.A."/>
            <person name="Ouyang S."/>
        </authorList>
    </citation>
    <scope>NUCLEOTIDE SEQUENCE</scope>
</reference>
<dbReference type="AlphaFoldDB" id="Q2QM37"/>
<reference evidence="1" key="3">
    <citation type="submission" date="2006-01" db="EMBL/GenBank/DDBJ databases">
        <authorList>
            <person name="Buell R."/>
        </authorList>
    </citation>
    <scope>NUCLEOTIDE SEQUENCE</scope>
</reference>
<reference evidence="1" key="1">
    <citation type="journal article" date="2005" name="BMC Biol.">
        <title>The sequence of rice chromosomes 11 and 12, rich in disease resistance genes and recent gene duplications.</title>
        <authorList>
            <consortium name="The rice chromosomes 11 and 12 sequencing consortia"/>
        </authorList>
    </citation>
    <scope>NUCLEOTIDE SEQUENCE [LARGE SCALE GENOMIC DNA]</scope>
</reference>
<organism evidence="1">
    <name type="scientific">Oryza sativa subsp. japonica</name>
    <name type="common">Rice</name>
    <dbReference type="NCBI Taxonomy" id="39947"/>
    <lineage>
        <taxon>Eukaryota</taxon>
        <taxon>Viridiplantae</taxon>
        <taxon>Streptophyta</taxon>
        <taxon>Embryophyta</taxon>
        <taxon>Tracheophyta</taxon>
        <taxon>Spermatophyta</taxon>
        <taxon>Magnoliopsida</taxon>
        <taxon>Liliopsida</taxon>
        <taxon>Poales</taxon>
        <taxon>Poaceae</taxon>
        <taxon>BOP clade</taxon>
        <taxon>Oryzoideae</taxon>
        <taxon>Oryzeae</taxon>
        <taxon>Oryzinae</taxon>
        <taxon>Oryza</taxon>
        <taxon>Oryza sativa</taxon>
    </lineage>
</organism>
<protein>
    <submittedName>
        <fullName evidence="1">Uncharacterized protein</fullName>
    </submittedName>
</protein>
<proteinExistence type="predicted"/>
<sequence>MARCSARVVRRLRRRHAIYRLRLVARLMMVNRRSERVAGSRWSSNSGVSHGWTFVSDLEVLTRCCMIDCYGGDAQRQVWRERLNMVRQRTTALVVGEIEGCVEGWHWKLSGRCVKARKSLDMAVCTYCVEARDHGEKKGRRRRSCVGEAAPVGVGILTGGKPTTAATAVALTGEVLRGGGARESSSCAWQRLPADDNVEEKPRLRQ</sequence>
<dbReference type="EMBL" id="DP000011">
    <property type="protein sequence ID" value="ABA99883.1"/>
    <property type="molecule type" value="Genomic_DNA"/>
</dbReference>
<evidence type="ECO:0000313" key="1">
    <source>
        <dbReference type="EMBL" id="ABA99883.1"/>
    </source>
</evidence>
<gene>
    <name evidence="1" type="ordered locus">LOC_Os12g42410</name>
</gene>
<name>Q2QM37_ORYSJ</name>
<accession>Q2QM37</accession>